<evidence type="ECO:0000313" key="4">
    <source>
        <dbReference type="Proteomes" id="UP000069935"/>
    </source>
</evidence>
<evidence type="ECO:0008006" key="5">
    <source>
        <dbReference type="Google" id="ProtNLM"/>
    </source>
</evidence>
<dbReference type="InterPro" id="IPR014795">
    <property type="entry name" value="TacA_1-like"/>
</dbReference>
<evidence type="ECO:0000256" key="2">
    <source>
        <dbReference type="ARBA" id="ARBA00049988"/>
    </source>
</evidence>
<protein>
    <recommendedName>
        <fullName evidence="5">DUF1778 domain-containing protein</fullName>
    </recommendedName>
</protein>
<name>A0AAC8VZY9_9PROT</name>
<dbReference type="KEGG" id="ati:AL072_15890"/>
<dbReference type="Gene3D" id="1.20.5.780">
    <property type="entry name" value="Single helix bin"/>
    <property type="match status" value="1"/>
</dbReference>
<reference evidence="3 4" key="2">
    <citation type="journal article" date="2016" name="Genome Announc.">
        <title>Complete Genome Sequence of a Strain of Azospirillum thiophilum Isolated from a Sulfide Spring.</title>
        <authorList>
            <person name="Fomenkov A."/>
            <person name="Vincze T."/>
            <person name="Grabovich M."/>
            <person name="Anton B.P."/>
            <person name="Dubinina G."/>
            <person name="Orlova M."/>
            <person name="Belousova E."/>
            <person name="Roberts R.J."/>
        </authorList>
    </citation>
    <scope>NUCLEOTIDE SEQUENCE [LARGE SCALE GENOMIC DNA]</scope>
    <source>
        <strain evidence="3 4">BV-S</strain>
    </source>
</reference>
<accession>A0AAC8VZY9</accession>
<evidence type="ECO:0000313" key="3">
    <source>
        <dbReference type="EMBL" id="ALG72553.1"/>
    </source>
</evidence>
<dbReference type="SUPFAM" id="SSF47598">
    <property type="entry name" value="Ribbon-helix-helix"/>
    <property type="match status" value="1"/>
</dbReference>
<organism evidence="3 4">
    <name type="scientific">Azospirillum thiophilum</name>
    <dbReference type="NCBI Taxonomy" id="528244"/>
    <lineage>
        <taxon>Bacteria</taxon>
        <taxon>Pseudomonadati</taxon>
        <taxon>Pseudomonadota</taxon>
        <taxon>Alphaproteobacteria</taxon>
        <taxon>Rhodospirillales</taxon>
        <taxon>Azospirillaceae</taxon>
        <taxon>Azospirillum</taxon>
    </lineage>
</organism>
<dbReference type="AlphaFoldDB" id="A0AAC8VZY9"/>
<reference evidence="4" key="1">
    <citation type="submission" date="2015-08" db="EMBL/GenBank/DDBJ databases">
        <title>Complete Genome Sequence of Azospirillum thiophilum BV-S.</title>
        <authorList>
            <person name="Fomenkov A."/>
            <person name="Vincze T."/>
            <person name="Grabovich M."/>
            <person name="Dubinina G."/>
            <person name="Orlova M."/>
            <person name="Belousova E."/>
            <person name="Roberts R.J."/>
        </authorList>
    </citation>
    <scope>NUCLEOTIDE SEQUENCE [LARGE SCALE GENOMIC DNA]</scope>
    <source>
        <strain evidence="4">BV-S</strain>
    </source>
</reference>
<sequence length="65" mass="6998">MIQQAMAVSGLTAGDLAYEGARRVLDDHQRLLLAGADRDAFLQAIENPPEASDRLVAALHGRQRG</sequence>
<dbReference type="EMBL" id="CP012402">
    <property type="protein sequence ID" value="ALG72553.1"/>
    <property type="molecule type" value="Genomic_DNA"/>
</dbReference>
<proteinExistence type="inferred from homology"/>
<dbReference type="Proteomes" id="UP000069935">
    <property type="component" value="Chromosome 2"/>
</dbReference>
<comment type="similarity">
    <text evidence="2">Belongs to the TacA antitoxin family.</text>
</comment>
<evidence type="ECO:0000256" key="1">
    <source>
        <dbReference type="ARBA" id="ARBA00022649"/>
    </source>
</evidence>
<keyword evidence="4" id="KW-1185">Reference proteome</keyword>
<dbReference type="InterPro" id="IPR010985">
    <property type="entry name" value="Ribbon_hlx_hlx"/>
</dbReference>
<gene>
    <name evidence="3" type="ORF">AL072_15890</name>
</gene>
<keyword evidence="1" id="KW-1277">Toxin-antitoxin system</keyword>
<dbReference type="GO" id="GO:0006355">
    <property type="term" value="P:regulation of DNA-templated transcription"/>
    <property type="evidence" value="ECO:0007669"/>
    <property type="project" value="InterPro"/>
</dbReference>
<dbReference type="Pfam" id="PF08681">
    <property type="entry name" value="TacA1"/>
    <property type="match status" value="1"/>
</dbReference>